<reference evidence="2 3" key="1">
    <citation type="submission" date="2017-04" db="EMBL/GenBank/DDBJ databases">
        <authorList>
            <person name="Afonso C.L."/>
            <person name="Miller P.J."/>
            <person name="Scott M.A."/>
            <person name="Spackman E."/>
            <person name="Goraichik I."/>
            <person name="Dimitrov K.M."/>
            <person name="Suarez D.L."/>
            <person name="Swayne D.E."/>
        </authorList>
    </citation>
    <scope>NUCLEOTIDE SEQUENCE [LARGE SCALE GENOMIC DNA]</scope>
    <source>
        <strain evidence="2 3">DSM 23236</strain>
    </source>
</reference>
<keyword evidence="3" id="KW-1185">Reference proteome</keyword>
<dbReference type="EMBL" id="FWXD01000004">
    <property type="protein sequence ID" value="SMC20152.1"/>
    <property type="molecule type" value="Genomic_DNA"/>
</dbReference>
<organism evidence="2 3">
    <name type="scientific">Andreprevotia lacus DSM 23236</name>
    <dbReference type="NCBI Taxonomy" id="1121001"/>
    <lineage>
        <taxon>Bacteria</taxon>
        <taxon>Pseudomonadati</taxon>
        <taxon>Pseudomonadota</taxon>
        <taxon>Betaproteobacteria</taxon>
        <taxon>Neisseriales</taxon>
        <taxon>Chitinibacteraceae</taxon>
        <taxon>Andreprevotia</taxon>
    </lineage>
</organism>
<accession>A0A1W1X861</accession>
<protein>
    <submittedName>
        <fullName evidence="2">Uncharacterized protein</fullName>
    </submittedName>
</protein>
<evidence type="ECO:0000256" key="1">
    <source>
        <dbReference type="SAM" id="Phobius"/>
    </source>
</evidence>
<keyword evidence="1" id="KW-0472">Membrane</keyword>
<dbReference type="RefSeq" id="WP_084089291.1">
    <property type="nucleotide sequence ID" value="NZ_FWXD01000004.1"/>
</dbReference>
<dbReference type="Proteomes" id="UP000192761">
    <property type="component" value="Unassembled WGS sequence"/>
</dbReference>
<name>A0A1W1X861_9NEIS</name>
<feature type="transmembrane region" description="Helical" evidence="1">
    <location>
        <begin position="95"/>
        <end position="114"/>
    </location>
</feature>
<keyword evidence="1" id="KW-0812">Transmembrane</keyword>
<gene>
    <name evidence="2" type="ORF">SAMN02745857_00835</name>
</gene>
<dbReference type="STRING" id="1121001.SAMN02745857_00835"/>
<keyword evidence="1" id="KW-1133">Transmembrane helix</keyword>
<dbReference type="AlphaFoldDB" id="A0A1W1X861"/>
<proteinExistence type="predicted"/>
<feature type="transmembrane region" description="Helical" evidence="1">
    <location>
        <begin position="7"/>
        <end position="28"/>
    </location>
</feature>
<sequence>MQRRPIHLLFCLSDCCAWLLVGVGVIGAFDFALVPPEILFRNSPPSAIVNPACYCTSLLLGAKGAFMLSERKPLGLLLLQAIGLLYAWQGQYAIAALWLGSTLLLFGLPLLLVWQEVRRQAAALVE</sequence>
<evidence type="ECO:0000313" key="3">
    <source>
        <dbReference type="Proteomes" id="UP000192761"/>
    </source>
</evidence>
<evidence type="ECO:0000313" key="2">
    <source>
        <dbReference type="EMBL" id="SMC20152.1"/>
    </source>
</evidence>